<organism evidence="3 4">
    <name type="scientific">Namhaeicola litoreus</name>
    <dbReference type="NCBI Taxonomy" id="1052145"/>
    <lineage>
        <taxon>Bacteria</taxon>
        <taxon>Pseudomonadati</taxon>
        <taxon>Bacteroidota</taxon>
        <taxon>Flavobacteriia</taxon>
        <taxon>Flavobacteriales</taxon>
        <taxon>Flavobacteriaceae</taxon>
        <taxon>Namhaeicola</taxon>
    </lineage>
</organism>
<feature type="domain" description="Transglutaminase-like" evidence="1">
    <location>
        <begin position="273"/>
        <end position="383"/>
    </location>
</feature>
<name>A0ABW3XYX9_9FLAO</name>
<dbReference type="Pfam" id="PF12969">
    <property type="entry name" value="DUF3857"/>
    <property type="match status" value="1"/>
</dbReference>
<evidence type="ECO:0000313" key="3">
    <source>
        <dbReference type="EMBL" id="MFD1314544.1"/>
    </source>
</evidence>
<evidence type="ECO:0000313" key="4">
    <source>
        <dbReference type="Proteomes" id="UP001597201"/>
    </source>
</evidence>
<protein>
    <submittedName>
        <fullName evidence="3">DUF3857 domain-containing protein</fullName>
    </submittedName>
</protein>
<dbReference type="SUPFAM" id="SSF54001">
    <property type="entry name" value="Cysteine proteinases"/>
    <property type="match status" value="1"/>
</dbReference>
<comment type="caution">
    <text evidence="3">The sequence shown here is derived from an EMBL/GenBank/DDBJ whole genome shotgun (WGS) entry which is preliminary data.</text>
</comment>
<dbReference type="Gene3D" id="3.10.620.30">
    <property type="match status" value="1"/>
</dbReference>
<reference evidence="4" key="1">
    <citation type="journal article" date="2019" name="Int. J. Syst. Evol. Microbiol.">
        <title>The Global Catalogue of Microorganisms (GCM) 10K type strain sequencing project: providing services to taxonomists for standard genome sequencing and annotation.</title>
        <authorList>
            <consortium name="The Broad Institute Genomics Platform"/>
            <consortium name="The Broad Institute Genome Sequencing Center for Infectious Disease"/>
            <person name="Wu L."/>
            <person name="Ma J."/>
        </authorList>
    </citation>
    <scope>NUCLEOTIDE SEQUENCE [LARGE SCALE GENOMIC DNA]</scope>
    <source>
        <strain evidence="4">CCUG 61485</strain>
    </source>
</reference>
<keyword evidence="4" id="KW-1185">Reference proteome</keyword>
<sequence length="635" mass="73099">MQSKRIRLLFFLLPILTFSQNIYDISLIPEDLKKGASAVVRYDDLEVEFLAQDKMVTRVKFAITVFNKSMDDYNSLSLGFDNQSIIKKTEILIFDKEGNQIKKIKKSDFKEYAAADGFSLYNDNKILNYTYTPTQYPFTIERSYEIQTENTAFIPAFIAVGSFRTSVEKCKYQITYPADIAIQLKEINTEGYKFKKTVDNQLIRYEFENLKAIVPESLGPKLEDIAPMVKLAPNKFSLAGVDGEANNWLEFGKWYRENLLVGQNVLNPATVATVQDLVKNVDDPVEKAKRIYKYMQDKTRYISIQIGIGGWKPMPAMDVNALGYGDCKALTNYTSSLLQTVGINSYYTVIWADEKKDFDSEIPVMQGNHAILMVPFAKDTVWLECTNQKVPFGHLGNFTDDRNALVMTEEGGKIIRTKSYKAHENLQYTTGNYNIDEQGNLSAQLKIETKGAQLDDHYFTADLEPLDKERYYKKYFSEINNIKLNKVHPSMDYSNGSFLENLSFDAKKYGMNAGNRMLIRLNAFNLMTSIPRKEEDRKFPFILKMGYQDIDEVVVQIPETFRIEALPETKTISTLFGTYSLSIEKINEHEVKYTRSLTMKEGKYEAKKYEEYLEFRKHILQIDNSKIVIIKSNNS</sequence>
<dbReference type="Proteomes" id="UP001597201">
    <property type="component" value="Unassembled WGS sequence"/>
</dbReference>
<dbReference type="Pfam" id="PF01841">
    <property type="entry name" value="Transglut_core"/>
    <property type="match status" value="1"/>
</dbReference>
<dbReference type="Gene3D" id="2.60.40.3140">
    <property type="match status" value="1"/>
</dbReference>
<dbReference type="InterPro" id="IPR002931">
    <property type="entry name" value="Transglutaminase-like"/>
</dbReference>
<dbReference type="RefSeq" id="WP_377176251.1">
    <property type="nucleotide sequence ID" value="NZ_JBHTMY010000002.1"/>
</dbReference>
<dbReference type="InterPro" id="IPR024618">
    <property type="entry name" value="DUF3857"/>
</dbReference>
<gene>
    <name evidence="3" type="ORF">ACFQ39_02865</name>
</gene>
<accession>A0ABW3XYX9</accession>
<proteinExistence type="predicted"/>
<evidence type="ECO:0000259" key="1">
    <source>
        <dbReference type="Pfam" id="PF01841"/>
    </source>
</evidence>
<dbReference type="Gene3D" id="2.60.120.1130">
    <property type="match status" value="1"/>
</dbReference>
<evidence type="ECO:0000259" key="2">
    <source>
        <dbReference type="Pfam" id="PF12969"/>
    </source>
</evidence>
<feature type="domain" description="DUF3857" evidence="2">
    <location>
        <begin position="54"/>
        <end position="213"/>
    </location>
</feature>
<dbReference type="EMBL" id="JBHTMY010000002">
    <property type="protein sequence ID" value="MFD1314544.1"/>
    <property type="molecule type" value="Genomic_DNA"/>
</dbReference>
<dbReference type="InterPro" id="IPR038765">
    <property type="entry name" value="Papain-like_cys_pep_sf"/>
</dbReference>